<organism evidence="1 2">
    <name type="scientific">Neisseria gonorrhoeae</name>
    <dbReference type="NCBI Taxonomy" id="485"/>
    <lineage>
        <taxon>Bacteria</taxon>
        <taxon>Pseudomonadati</taxon>
        <taxon>Pseudomonadota</taxon>
        <taxon>Betaproteobacteria</taxon>
        <taxon>Neisseriales</taxon>
        <taxon>Neisseriaceae</taxon>
        <taxon>Neisseria</taxon>
    </lineage>
</organism>
<evidence type="ECO:0000313" key="1">
    <source>
        <dbReference type="EMBL" id="TJX00710.1"/>
    </source>
</evidence>
<dbReference type="SUPFAM" id="SSF53850">
    <property type="entry name" value="Periplasmic binding protein-like II"/>
    <property type="match status" value="1"/>
</dbReference>
<dbReference type="Gene3D" id="3.40.190.10">
    <property type="entry name" value="Periplasmic binding protein-like II"/>
    <property type="match status" value="1"/>
</dbReference>
<comment type="caution">
    <text evidence="1">The sequence shown here is derived from an EMBL/GenBank/DDBJ whole genome shotgun (WGS) entry which is preliminary data.</text>
</comment>
<dbReference type="AlphaFoldDB" id="A0AAX2TL59"/>
<sequence>MLALGLSSGANAEEKTVVEFGYTYSYLFDVTFQKILPKFYAQHPDIEIKMRAAYKDYEDGTNTILREAASGGLPDVTIQGLNRQAILVEKGIAKSLEPYIAKEPDFAKDGYHKAMLDLGTSNG</sequence>
<dbReference type="EMBL" id="SUQX01000307">
    <property type="protein sequence ID" value="TJX00710.1"/>
    <property type="molecule type" value="Genomic_DNA"/>
</dbReference>
<reference evidence="1 2" key="1">
    <citation type="submission" date="2019-04" db="EMBL/GenBank/DDBJ databases">
        <title>The CDC panel for molecular diagnostics of ciprofloxacin resistance and its use for research and clinical development.</title>
        <authorList>
            <person name="Liu H."/>
            <person name="Tang K."/>
            <person name="Pham C."/>
            <person name="Schmerer M."/>
        </authorList>
    </citation>
    <scope>NUCLEOTIDE SEQUENCE [LARGE SCALE GENOMIC DNA]</scope>
    <source>
        <strain evidence="1 2">LRRBGS_0742</strain>
    </source>
</reference>
<name>A0AAX2TL59_NEIGO</name>
<feature type="non-terminal residue" evidence="1">
    <location>
        <position position="123"/>
    </location>
</feature>
<proteinExistence type="predicted"/>
<evidence type="ECO:0000313" key="2">
    <source>
        <dbReference type="Proteomes" id="UP000307092"/>
    </source>
</evidence>
<dbReference type="Proteomes" id="UP000307092">
    <property type="component" value="Unassembled WGS sequence"/>
</dbReference>
<gene>
    <name evidence="1" type="ORF">E8M63_14155</name>
</gene>
<accession>A0AAX2TL59</accession>
<protein>
    <submittedName>
        <fullName evidence="1">ABC transporter substrate-binding protein</fullName>
    </submittedName>
</protein>